<organism evidence="2 3">
    <name type="scientific">Embleya hyalina</name>
    <dbReference type="NCBI Taxonomy" id="516124"/>
    <lineage>
        <taxon>Bacteria</taxon>
        <taxon>Bacillati</taxon>
        <taxon>Actinomycetota</taxon>
        <taxon>Actinomycetes</taxon>
        <taxon>Kitasatosporales</taxon>
        <taxon>Streptomycetaceae</taxon>
        <taxon>Embleya</taxon>
    </lineage>
</organism>
<sequence>MPYAAVSYPVLPGHAEELGRILASHRRGAAVVRDADGAEVARSLGTAVFARDDRLLRVVHYRGDLDRLLLHIGRSLLSGGLARELAPHLPENPSIDSAEAFAAFFRHAQLPCVYQRGQGDPT</sequence>
<protein>
    <submittedName>
        <fullName evidence="2">SchA/CurD</fullName>
    </submittedName>
</protein>
<evidence type="ECO:0000313" key="3">
    <source>
        <dbReference type="Proteomes" id="UP000286931"/>
    </source>
</evidence>
<dbReference type="Proteomes" id="UP000286931">
    <property type="component" value="Unassembled WGS sequence"/>
</dbReference>
<comment type="caution">
    <text evidence="2">The sequence shown here is derived from an EMBL/GenBank/DDBJ whole genome shotgun (WGS) entry which is preliminary data.</text>
</comment>
<dbReference type="InterPro" id="IPR007575">
    <property type="entry name" value="SchA_CurD-like"/>
</dbReference>
<accession>A0A401Z6Y2</accession>
<dbReference type="OrthoDB" id="3853500at2"/>
<proteinExistence type="predicted"/>
<evidence type="ECO:0000259" key="1">
    <source>
        <dbReference type="Pfam" id="PF04486"/>
    </source>
</evidence>
<evidence type="ECO:0000313" key="2">
    <source>
        <dbReference type="EMBL" id="GCE02603.1"/>
    </source>
</evidence>
<dbReference type="AlphaFoldDB" id="A0A401Z6Y2"/>
<reference evidence="2 3" key="1">
    <citation type="submission" date="2018-12" db="EMBL/GenBank/DDBJ databases">
        <title>Draft genome sequence of Embleya hyalina NBRC 13850T.</title>
        <authorList>
            <person name="Komaki H."/>
            <person name="Hosoyama A."/>
            <person name="Kimura A."/>
            <person name="Ichikawa N."/>
            <person name="Tamura T."/>
        </authorList>
    </citation>
    <scope>NUCLEOTIDE SEQUENCE [LARGE SCALE GENOMIC DNA]</scope>
    <source>
        <strain evidence="2 3">NBRC 13850</strain>
    </source>
</reference>
<dbReference type="RefSeq" id="WP_160161890.1">
    <property type="nucleotide sequence ID" value="NZ_BIFH01000070.1"/>
</dbReference>
<keyword evidence="3" id="KW-1185">Reference proteome</keyword>
<feature type="domain" description="SchA/CurD-like" evidence="1">
    <location>
        <begin position="1"/>
        <end position="115"/>
    </location>
</feature>
<name>A0A401Z6Y2_9ACTN</name>
<dbReference type="Pfam" id="PF04486">
    <property type="entry name" value="SchA_CurD"/>
    <property type="match status" value="1"/>
</dbReference>
<dbReference type="EMBL" id="BIFH01000070">
    <property type="protein sequence ID" value="GCE02603.1"/>
    <property type="molecule type" value="Genomic_DNA"/>
</dbReference>
<gene>
    <name evidence="2" type="ORF">EHYA_10380</name>
</gene>